<sequence>MRKRKTAWRHGRLICGVVVFAVVTVFAATGVANHGIRDLLQARAQVTGTYTCPGYSSIDNINPVTDLMKDTYTWGNFGPVKVGDGNGDIDWRLNPHKNPSWYMWLHSLRWLGLGISAGSRGDRAALAHVTAIVKDWVHDNPYSWKKDVGAYESTMHRTNVLICTRQAILSGLGVPTLPAGYSWLDKALVEHAKFLIKNYSGDGNHGTDEALALFGVGCTLNRPSYLRTAEGRLTNAIKTAIDSQGSTNEQSTAYAQFNYTLWGRAEAVLKQCGADPGTTISKRRALMASWLALATNSLGRLHQIGDSEAVKTMSDPGTPLEYAA</sequence>
<dbReference type="Pfam" id="PF16889">
    <property type="entry name" value="Hepar_II_III_N"/>
    <property type="match status" value="1"/>
</dbReference>
<proteinExistence type="predicted"/>
<dbReference type="InterPro" id="IPR008929">
    <property type="entry name" value="Chondroitin_lyas"/>
</dbReference>
<feature type="domain" description="Heparin-sulfate lyase N-terminal" evidence="1">
    <location>
        <begin position="83"/>
        <end position="255"/>
    </location>
</feature>
<evidence type="ECO:0000313" key="3">
    <source>
        <dbReference type="Proteomes" id="UP000295818"/>
    </source>
</evidence>
<gene>
    <name evidence="2" type="ORF">EV644_11560</name>
</gene>
<protein>
    <submittedName>
        <fullName evidence="2">Heparinase II/III-like protein</fullName>
    </submittedName>
</protein>
<dbReference type="Proteomes" id="UP000295818">
    <property type="component" value="Unassembled WGS sequence"/>
</dbReference>
<dbReference type="Gene3D" id="1.50.10.100">
    <property type="entry name" value="Chondroitin AC/alginate lyase"/>
    <property type="match status" value="1"/>
</dbReference>
<dbReference type="InterPro" id="IPR031680">
    <property type="entry name" value="Hepar_II_III_N"/>
</dbReference>
<comment type="caution">
    <text evidence="2">The sequence shown here is derived from an EMBL/GenBank/DDBJ whole genome shotgun (WGS) entry which is preliminary data.</text>
</comment>
<evidence type="ECO:0000259" key="1">
    <source>
        <dbReference type="Pfam" id="PF16889"/>
    </source>
</evidence>
<dbReference type="RefSeq" id="WP_241999008.1">
    <property type="nucleotide sequence ID" value="NZ_SLWM01000015.1"/>
</dbReference>
<keyword evidence="3" id="KW-1185">Reference proteome</keyword>
<reference evidence="2 3" key="1">
    <citation type="journal article" date="2015" name="Stand. Genomic Sci.">
        <title>Genomic Encyclopedia of Bacterial and Archaeal Type Strains, Phase III: the genomes of soil and plant-associated and newly described type strains.</title>
        <authorList>
            <person name="Whitman W.B."/>
            <person name="Woyke T."/>
            <person name="Klenk H.P."/>
            <person name="Zhou Y."/>
            <person name="Lilburn T.G."/>
            <person name="Beck B.J."/>
            <person name="De Vos P."/>
            <person name="Vandamme P."/>
            <person name="Eisen J.A."/>
            <person name="Garrity G."/>
            <person name="Hugenholtz P."/>
            <person name="Kyrpides N.C."/>
        </authorList>
    </citation>
    <scope>NUCLEOTIDE SEQUENCE [LARGE SCALE GENOMIC DNA]</scope>
    <source>
        <strain evidence="2 3">VKM Ac-2538</strain>
    </source>
</reference>
<dbReference type="EMBL" id="SLWM01000015">
    <property type="protein sequence ID" value="TCO17040.1"/>
    <property type="molecule type" value="Genomic_DNA"/>
</dbReference>
<organism evidence="2 3">
    <name type="scientific">Kribbella orskensis</name>
    <dbReference type="NCBI Taxonomy" id="2512216"/>
    <lineage>
        <taxon>Bacteria</taxon>
        <taxon>Bacillati</taxon>
        <taxon>Actinomycetota</taxon>
        <taxon>Actinomycetes</taxon>
        <taxon>Propionibacteriales</taxon>
        <taxon>Kribbellaceae</taxon>
        <taxon>Kribbella</taxon>
    </lineage>
</organism>
<accession>A0ABY2BDZ1</accession>
<evidence type="ECO:0000313" key="2">
    <source>
        <dbReference type="EMBL" id="TCO17040.1"/>
    </source>
</evidence>
<name>A0ABY2BDZ1_9ACTN</name>
<dbReference type="SUPFAM" id="SSF48230">
    <property type="entry name" value="Chondroitin AC/alginate lyase"/>
    <property type="match status" value="1"/>
</dbReference>